<dbReference type="Pfam" id="PF05114">
    <property type="entry name" value="MbnB_TglH_ChrH"/>
    <property type="match status" value="1"/>
</dbReference>
<keyword evidence="2" id="KW-1185">Reference proteome</keyword>
<name>A0ABX0MGL0_9BURK</name>
<proteinExistence type="predicted"/>
<dbReference type="InterPro" id="IPR007801">
    <property type="entry name" value="MbnB/TglH/ChrH"/>
</dbReference>
<dbReference type="Proteomes" id="UP000819052">
    <property type="component" value="Unassembled WGS sequence"/>
</dbReference>
<evidence type="ECO:0000313" key="2">
    <source>
        <dbReference type="Proteomes" id="UP000819052"/>
    </source>
</evidence>
<protein>
    <submittedName>
        <fullName evidence="1">DUF692 domain-containing protein</fullName>
    </submittedName>
</protein>
<dbReference type="PANTHER" id="PTHR42194:SF1">
    <property type="entry name" value="UPF0276 PROTEIN HI_1600"/>
    <property type="match status" value="1"/>
</dbReference>
<dbReference type="Gene3D" id="3.20.20.150">
    <property type="entry name" value="Divalent-metal-dependent TIM barrel enzymes"/>
    <property type="match status" value="1"/>
</dbReference>
<accession>A0ABX0MGL0</accession>
<dbReference type="PANTHER" id="PTHR42194">
    <property type="entry name" value="UPF0276 PROTEIN HI_1600"/>
    <property type="match status" value="1"/>
</dbReference>
<evidence type="ECO:0000313" key="1">
    <source>
        <dbReference type="EMBL" id="NHZ42634.1"/>
    </source>
</evidence>
<gene>
    <name evidence="1" type="ORF">F1609_21025</name>
</gene>
<sequence>MRRIFRGDTSPTYRSVTSWIPTPSICVPPWPHNPSTAASASRCRARCISTWTSSSASRKSCSASLAARPAPPASISATISSAASSSTPTWRCRQPGWRKTSSRPDMRELPELGVGMVCLPGLEAFIEAAHELIDVIEIEPQPLWFKSAAAAVPYAVNTGALAQLCADPHPKLVHGIGFPVGGSVAPEPDQVALFVDVIKALGASWASEHLSFSRVDGAAGMFNTGFLLPPLQSAQSVALAASNIRALSAQLPVPFAFETGVNYLRPLPGEMSDGAFFGAIAEEADCAILLDLHNLWCNERNGRQGVLAALDDMPLERVCEVHLAGGDHLDGYYLDAHSGLVPPELMQLAHKVLPRLPNLKALLFEIVPAYMSARTIGQGELTAQLRDLRQLWNERSKSLQVACGTPRPMARTITAADSALPSPTEWERALAGRVLESDADAPFAQVFDADNGVAVLRQLVAAVRSGTIVDSMTLSYRLIVLSLGEPAFLSLLRAFWKTRPPEPFATEEALNFAEFLRTQGLAIPHLDEVLAFELASHQVRMYAQHKTVRFTCSPLPLLMALRQARMPDFADHGDFALTIEP</sequence>
<dbReference type="EMBL" id="VVIW01000014">
    <property type="protein sequence ID" value="NHZ42634.1"/>
    <property type="molecule type" value="Genomic_DNA"/>
</dbReference>
<reference evidence="1 2" key="1">
    <citation type="submission" date="2019-09" db="EMBL/GenBank/DDBJ databases">
        <title>Taxonomy of Antarctic Massilia spp.: description of Massilia rubra sp. nov., Massilia aquatica sp. nov., Massilia mucilaginosa sp. nov., Massilia frigida sp. nov. isolated from streams, lakes and regoliths.</title>
        <authorList>
            <person name="Holochova P."/>
            <person name="Sedlacek I."/>
            <person name="Kralova S."/>
            <person name="Maslanova I."/>
            <person name="Busse H.-J."/>
            <person name="Stankova E."/>
            <person name="Vrbovska V."/>
            <person name="Kovarovic V."/>
            <person name="Bartak M."/>
            <person name="Svec P."/>
            <person name="Pantucek R."/>
        </authorList>
    </citation>
    <scope>NUCLEOTIDE SEQUENCE [LARGE SCALE GENOMIC DNA]</scope>
    <source>
        <strain evidence="1 2">CCM 8693</strain>
    </source>
</reference>
<organism evidence="1 2">
    <name type="scientific">Massilia aquatica</name>
    <dbReference type="NCBI Taxonomy" id="2609000"/>
    <lineage>
        <taxon>Bacteria</taxon>
        <taxon>Pseudomonadati</taxon>
        <taxon>Pseudomonadota</taxon>
        <taxon>Betaproteobacteria</taxon>
        <taxon>Burkholderiales</taxon>
        <taxon>Oxalobacteraceae</taxon>
        <taxon>Telluria group</taxon>
        <taxon>Massilia</taxon>
    </lineage>
</organism>
<comment type="caution">
    <text evidence="1">The sequence shown here is derived from an EMBL/GenBank/DDBJ whole genome shotgun (WGS) entry which is preliminary data.</text>
</comment>